<comment type="caution">
    <text evidence="2">The sequence shown here is derived from an EMBL/GenBank/DDBJ whole genome shotgun (WGS) entry which is preliminary data.</text>
</comment>
<keyword evidence="1" id="KW-0812">Transmembrane</keyword>
<sequence length="76" mass="7914">MRPAPRLLAALYPFGAGAMAVNLFFASLIGSWLGWPVLTPGGAVLGGLALGLPATYAFACHIARLMRKADEEATGR</sequence>
<keyword evidence="1" id="KW-0472">Membrane</keyword>
<dbReference type="RefSeq" id="WP_127905500.1">
    <property type="nucleotide sequence ID" value="NZ_RQXX01000002.1"/>
</dbReference>
<feature type="transmembrane region" description="Helical" evidence="1">
    <location>
        <begin position="41"/>
        <end position="59"/>
    </location>
</feature>
<evidence type="ECO:0000313" key="2">
    <source>
        <dbReference type="EMBL" id="RVV98267.1"/>
    </source>
</evidence>
<dbReference type="EMBL" id="RQXX01000002">
    <property type="protein sequence ID" value="RVV98267.1"/>
    <property type="molecule type" value="Genomic_DNA"/>
</dbReference>
<keyword evidence="1" id="KW-1133">Transmembrane helix</keyword>
<reference evidence="2 3" key="1">
    <citation type="submission" date="2018-11" db="EMBL/GenBank/DDBJ databases">
        <title>Mesobaculum littorinae gen. nov., sp. nov., isolated from Littorina scabra that represents a novel genus of the order Rhodobacteraceae.</title>
        <authorList>
            <person name="Li F."/>
        </authorList>
    </citation>
    <scope>NUCLEOTIDE SEQUENCE [LARGE SCALE GENOMIC DNA]</scope>
    <source>
        <strain evidence="2 3">M0103</strain>
    </source>
</reference>
<dbReference type="OrthoDB" id="7667013at2"/>
<name>A0A438AI47_9RHOB</name>
<proteinExistence type="predicted"/>
<evidence type="ECO:0000256" key="1">
    <source>
        <dbReference type="SAM" id="Phobius"/>
    </source>
</evidence>
<accession>A0A438AI47</accession>
<evidence type="ECO:0000313" key="3">
    <source>
        <dbReference type="Proteomes" id="UP000285908"/>
    </source>
</evidence>
<keyword evidence="3" id="KW-1185">Reference proteome</keyword>
<protein>
    <submittedName>
        <fullName evidence="2">NnrT protein</fullName>
    </submittedName>
</protein>
<gene>
    <name evidence="2" type="ORF">EKE94_04875</name>
</gene>
<dbReference type="Proteomes" id="UP000285908">
    <property type="component" value="Unassembled WGS sequence"/>
</dbReference>
<feature type="transmembrane region" description="Helical" evidence="1">
    <location>
        <begin position="7"/>
        <end position="35"/>
    </location>
</feature>
<organism evidence="2 3">
    <name type="scientific">Mesobaculum littorinae</name>
    <dbReference type="NCBI Taxonomy" id="2486419"/>
    <lineage>
        <taxon>Bacteria</taxon>
        <taxon>Pseudomonadati</taxon>
        <taxon>Pseudomonadota</taxon>
        <taxon>Alphaproteobacteria</taxon>
        <taxon>Rhodobacterales</taxon>
        <taxon>Roseobacteraceae</taxon>
        <taxon>Mesobaculum</taxon>
    </lineage>
</organism>
<dbReference type="AlphaFoldDB" id="A0A438AI47"/>